<evidence type="ECO:0000313" key="1">
    <source>
        <dbReference type="EMBL" id="XFO65587.1"/>
    </source>
</evidence>
<dbReference type="PIRSF" id="PIRSF016897">
    <property type="entry name" value="GlpP"/>
    <property type="match status" value="1"/>
</dbReference>
<organism evidence="1 2">
    <name type="scientific">Sporomusa silvacetica DSM 10669</name>
    <dbReference type="NCBI Taxonomy" id="1123289"/>
    <lineage>
        <taxon>Bacteria</taxon>
        <taxon>Bacillati</taxon>
        <taxon>Bacillota</taxon>
        <taxon>Negativicutes</taxon>
        <taxon>Selenomonadales</taxon>
        <taxon>Sporomusaceae</taxon>
        <taxon>Sporomusa</taxon>
    </lineage>
</organism>
<dbReference type="Gene3D" id="3.20.20.70">
    <property type="entry name" value="Aldolase class I"/>
    <property type="match status" value="1"/>
</dbReference>
<sequence>MEKLEYPIVAAVRDVNHMKEAIESRVEVIFLMSGDIFTIEECVAATRKYQKKIFLHIDLIKGIANDKEGLRYIAKRIKPDGIVSTKNQLIHAAKKEGLLTIHQVFLIDTQAYETAIKNVLDTKPDMVEIMPGLMPRIIRQLSQAAGCPIVAAGLIKTQEEIAQALDAGAYAVAIGERQLWTLVL</sequence>
<dbReference type="Pfam" id="PF04309">
    <property type="entry name" value="G3P_antiterm"/>
    <property type="match status" value="1"/>
</dbReference>
<dbReference type="InterPro" id="IPR013785">
    <property type="entry name" value="Aldolase_TIM"/>
</dbReference>
<keyword evidence="2" id="KW-1185">Reference proteome</keyword>
<protein>
    <submittedName>
        <fullName evidence="1">Glycerol uptake operon antiterminator regulatory protein</fullName>
    </submittedName>
</protein>
<accession>A0ABZ3IIT1</accession>
<gene>
    <name evidence="1" type="primary">glpP_1</name>
    <name evidence="1" type="ORF">SPSIL_017270</name>
</gene>
<dbReference type="InterPro" id="IPR006699">
    <property type="entry name" value="GlpP"/>
</dbReference>
<dbReference type="RefSeq" id="WP_094604963.1">
    <property type="nucleotide sequence ID" value="NZ_CP155573.1"/>
</dbReference>
<dbReference type="PANTHER" id="PTHR35787:SF1">
    <property type="entry name" value="GLYCEROL UPTAKE OPERON ANTITERMINATOR REGULATORY PROTEIN"/>
    <property type="match status" value="1"/>
</dbReference>
<dbReference type="Proteomes" id="UP000216752">
    <property type="component" value="Chromosome"/>
</dbReference>
<name>A0ABZ3IIT1_9FIRM</name>
<dbReference type="SUPFAM" id="SSF110391">
    <property type="entry name" value="GlpP-like"/>
    <property type="match status" value="1"/>
</dbReference>
<dbReference type="PANTHER" id="PTHR35787">
    <property type="entry name" value="GLYCEROL UPTAKE OPERON ANTITERMINATOR REGULATORY PROTEIN"/>
    <property type="match status" value="1"/>
</dbReference>
<dbReference type="EMBL" id="CP155573">
    <property type="protein sequence ID" value="XFO65587.1"/>
    <property type="molecule type" value="Genomic_DNA"/>
</dbReference>
<reference evidence="1" key="1">
    <citation type="submission" date="2024-05" db="EMBL/GenBank/DDBJ databases">
        <title>Isolation and characterization of Sporomusa carbonis sp. nov., a carboxydotrophic hydrogenogen in the genus of Sporomusa isolated from a charcoal burning pile.</title>
        <authorList>
            <person name="Boeer T."/>
            <person name="Rosenbaum F."/>
            <person name="Eysell L."/>
            <person name="Mueller V."/>
            <person name="Daniel R."/>
            <person name="Poehlein A."/>
        </authorList>
    </citation>
    <scope>NUCLEOTIDE SEQUENCE [LARGE SCALE GENOMIC DNA]</scope>
    <source>
        <strain evidence="1">DSM 10669</strain>
    </source>
</reference>
<proteinExistence type="predicted"/>
<evidence type="ECO:0000313" key="2">
    <source>
        <dbReference type="Proteomes" id="UP000216752"/>
    </source>
</evidence>